<keyword evidence="7" id="KW-1185">Reference proteome</keyword>
<evidence type="ECO:0000256" key="3">
    <source>
        <dbReference type="ARBA" id="ARBA00022603"/>
    </source>
</evidence>
<dbReference type="OrthoDB" id="206354at2759"/>
<evidence type="ECO:0000256" key="4">
    <source>
        <dbReference type="ARBA" id="ARBA00022679"/>
    </source>
</evidence>
<dbReference type="PANTHER" id="PTHR13200">
    <property type="entry name" value="EEF1A LYSINE METHYLTRANSFERASE 1"/>
    <property type="match status" value="1"/>
</dbReference>
<comment type="similarity">
    <text evidence="5">Belongs to the class I-like SAM-binding methyltransferase superfamily. EFM5 family.</text>
</comment>
<dbReference type="InterPro" id="IPR002052">
    <property type="entry name" value="DNA_methylase_N6_adenine_CS"/>
</dbReference>
<evidence type="ECO:0000256" key="1">
    <source>
        <dbReference type="ARBA" id="ARBA00004496"/>
    </source>
</evidence>
<keyword evidence="2 5" id="KW-0963">Cytoplasm</keyword>
<evidence type="ECO:0000256" key="2">
    <source>
        <dbReference type="ARBA" id="ARBA00022490"/>
    </source>
</evidence>
<dbReference type="GO" id="GO:0005737">
    <property type="term" value="C:cytoplasm"/>
    <property type="evidence" value="ECO:0007669"/>
    <property type="project" value="UniProtKB-SubCell"/>
</dbReference>
<dbReference type="EC" id="2.1.1.-" evidence="5"/>
<accession>A0A9P4M863</accession>
<keyword evidence="3 5" id="KW-0489">Methyltransferase</keyword>
<dbReference type="GO" id="GO:0003676">
    <property type="term" value="F:nucleic acid binding"/>
    <property type="evidence" value="ECO:0007669"/>
    <property type="project" value="InterPro"/>
</dbReference>
<name>A0A9P4M863_9PEZI</name>
<dbReference type="InterPro" id="IPR019369">
    <property type="entry name" value="Efm5/EEF1AKMT1"/>
</dbReference>
<comment type="function">
    <text evidence="5">S-adenosyl-L-methionine-dependent protein-lysine N-methyltransferase that trimethylates elongation factor 1-alpha at 'Lys-79'.</text>
</comment>
<dbReference type="AlphaFoldDB" id="A0A9P4M863"/>
<proteinExistence type="inferred from homology"/>
<sequence length="246" mass="27928">MTSAEGDDEMPQLSAGALDALKEFYSEKDSRQKQFEDLRSQAEDSFEQQKLSMDAFTEDWNVSQFWYNDETATLLAKQLLDGTTNDTAVAIVSAPSVFIQLKNLMSSLEAQVRPEVVLLEYDERFSVFKEFVFYDFANPTRLPEQLKGHFDRIICDPPFLSEDSALTVRWLSKSWNAPGTSSGVPSTADNSPALIVCTGERMEPLIHKLYGKAGIRTTTFEPQHSKGLSNEFRCYANFPCKDWKFR</sequence>
<dbReference type="InterPro" id="IPR041370">
    <property type="entry name" value="Mlase_EEF1AKMT1/ZCCHC4"/>
</dbReference>
<dbReference type="PROSITE" id="PS00092">
    <property type="entry name" value="N6_MTASE"/>
    <property type="match status" value="1"/>
</dbReference>
<comment type="subcellular location">
    <subcellularLocation>
        <location evidence="1 5">Cytoplasm</location>
    </subcellularLocation>
</comment>
<dbReference type="GO" id="GO:0032259">
    <property type="term" value="P:methylation"/>
    <property type="evidence" value="ECO:0007669"/>
    <property type="project" value="UniProtKB-KW"/>
</dbReference>
<organism evidence="6 7">
    <name type="scientific">Rhizodiscina lignyota</name>
    <dbReference type="NCBI Taxonomy" id="1504668"/>
    <lineage>
        <taxon>Eukaryota</taxon>
        <taxon>Fungi</taxon>
        <taxon>Dikarya</taxon>
        <taxon>Ascomycota</taxon>
        <taxon>Pezizomycotina</taxon>
        <taxon>Dothideomycetes</taxon>
        <taxon>Pleosporomycetidae</taxon>
        <taxon>Aulographales</taxon>
        <taxon>Rhizodiscinaceae</taxon>
        <taxon>Rhizodiscina</taxon>
    </lineage>
</organism>
<dbReference type="PANTHER" id="PTHR13200:SF0">
    <property type="entry name" value="EEF1A LYSINE METHYLTRANSFERASE 1"/>
    <property type="match status" value="1"/>
</dbReference>
<evidence type="ECO:0000313" key="6">
    <source>
        <dbReference type="EMBL" id="KAF2096489.1"/>
    </source>
</evidence>
<evidence type="ECO:0000313" key="7">
    <source>
        <dbReference type="Proteomes" id="UP000799772"/>
    </source>
</evidence>
<evidence type="ECO:0000256" key="5">
    <source>
        <dbReference type="HAMAP-Rule" id="MF_03187"/>
    </source>
</evidence>
<dbReference type="Pfam" id="PF10237">
    <property type="entry name" value="N6-adenineMlase"/>
    <property type="match status" value="1"/>
</dbReference>
<dbReference type="GO" id="GO:0016279">
    <property type="term" value="F:protein-lysine N-methyltransferase activity"/>
    <property type="evidence" value="ECO:0007669"/>
    <property type="project" value="UniProtKB-UniRule"/>
</dbReference>
<protein>
    <recommendedName>
        <fullName evidence="5">Protein-lysine N-methyltransferase EFM5</fullName>
        <ecNumber evidence="5">2.1.1.-</ecNumber>
    </recommendedName>
    <alternativeName>
        <fullName evidence="5">Elongation factor methyltransferase 5</fullName>
    </alternativeName>
</protein>
<reference evidence="6" key="1">
    <citation type="journal article" date="2020" name="Stud. Mycol.">
        <title>101 Dothideomycetes genomes: a test case for predicting lifestyles and emergence of pathogens.</title>
        <authorList>
            <person name="Haridas S."/>
            <person name="Albert R."/>
            <person name="Binder M."/>
            <person name="Bloem J."/>
            <person name="Labutti K."/>
            <person name="Salamov A."/>
            <person name="Andreopoulos B."/>
            <person name="Baker S."/>
            <person name="Barry K."/>
            <person name="Bills G."/>
            <person name="Bluhm B."/>
            <person name="Cannon C."/>
            <person name="Castanera R."/>
            <person name="Culley D."/>
            <person name="Daum C."/>
            <person name="Ezra D."/>
            <person name="Gonzalez J."/>
            <person name="Henrissat B."/>
            <person name="Kuo A."/>
            <person name="Liang C."/>
            <person name="Lipzen A."/>
            <person name="Lutzoni F."/>
            <person name="Magnuson J."/>
            <person name="Mondo S."/>
            <person name="Nolan M."/>
            <person name="Ohm R."/>
            <person name="Pangilinan J."/>
            <person name="Park H.-J."/>
            <person name="Ramirez L."/>
            <person name="Alfaro M."/>
            <person name="Sun H."/>
            <person name="Tritt A."/>
            <person name="Yoshinaga Y."/>
            <person name="Zwiers L.-H."/>
            <person name="Turgeon B."/>
            <person name="Goodwin S."/>
            <person name="Spatafora J."/>
            <person name="Crous P."/>
            <person name="Grigoriev I."/>
        </authorList>
    </citation>
    <scope>NUCLEOTIDE SEQUENCE</scope>
    <source>
        <strain evidence="6">CBS 133067</strain>
    </source>
</reference>
<keyword evidence="4 5" id="KW-0808">Transferase</keyword>
<dbReference type="HAMAP" id="MF_03187">
    <property type="entry name" value="Methyltr_EFM5"/>
    <property type="match status" value="1"/>
</dbReference>
<comment type="caution">
    <text evidence="6">The sequence shown here is derived from an EMBL/GenBank/DDBJ whole genome shotgun (WGS) entry which is preliminary data.</text>
</comment>
<gene>
    <name evidence="5" type="primary">EFM5</name>
    <name evidence="6" type="ORF">NA57DRAFT_42016</name>
</gene>
<dbReference type="EMBL" id="ML978129">
    <property type="protein sequence ID" value="KAF2096489.1"/>
    <property type="molecule type" value="Genomic_DNA"/>
</dbReference>
<dbReference type="Proteomes" id="UP000799772">
    <property type="component" value="Unassembled WGS sequence"/>
</dbReference>